<evidence type="ECO:0000256" key="3">
    <source>
        <dbReference type="ARBA" id="ARBA00022705"/>
    </source>
</evidence>
<dbReference type="InterPro" id="IPR021151">
    <property type="entry name" value="GINS_A"/>
</dbReference>
<gene>
    <name evidence="8" type="ORF">AMORRO_LOCUS13698</name>
</gene>
<feature type="domain" description="GINS subunit" evidence="6">
    <location>
        <begin position="71"/>
        <end position="165"/>
    </location>
</feature>
<evidence type="ECO:0000313" key="9">
    <source>
        <dbReference type="Proteomes" id="UP000789342"/>
    </source>
</evidence>
<evidence type="ECO:0000256" key="4">
    <source>
        <dbReference type="ARBA" id="ARBA00023242"/>
    </source>
</evidence>
<dbReference type="Pfam" id="PF25005">
    <property type="entry name" value="PSF2_N"/>
    <property type="match status" value="1"/>
</dbReference>
<keyword evidence="9" id="KW-1185">Reference proteome</keyword>
<dbReference type="CDD" id="cd21694">
    <property type="entry name" value="GINS_B_Psf2"/>
    <property type="match status" value="1"/>
</dbReference>
<dbReference type="GO" id="GO:0006260">
    <property type="term" value="P:DNA replication"/>
    <property type="evidence" value="ECO:0007669"/>
    <property type="project" value="UniProtKB-KW"/>
</dbReference>
<evidence type="ECO:0000259" key="7">
    <source>
        <dbReference type="Pfam" id="PF25005"/>
    </source>
</evidence>
<reference evidence="8" key="1">
    <citation type="submission" date="2021-06" db="EMBL/GenBank/DDBJ databases">
        <authorList>
            <person name="Kallberg Y."/>
            <person name="Tangrot J."/>
            <person name="Rosling A."/>
        </authorList>
    </citation>
    <scope>NUCLEOTIDE SEQUENCE</scope>
    <source>
        <strain evidence="8">CL551</strain>
    </source>
</reference>
<organism evidence="8 9">
    <name type="scientific">Acaulospora morrowiae</name>
    <dbReference type="NCBI Taxonomy" id="94023"/>
    <lineage>
        <taxon>Eukaryota</taxon>
        <taxon>Fungi</taxon>
        <taxon>Fungi incertae sedis</taxon>
        <taxon>Mucoromycota</taxon>
        <taxon>Glomeromycotina</taxon>
        <taxon>Glomeromycetes</taxon>
        <taxon>Diversisporales</taxon>
        <taxon>Acaulosporaceae</taxon>
        <taxon>Acaulospora</taxon>
    </lineage>
</organism>
<dbReference type="CDD" id="cd11712">
    <property type="entry name" value="GINS_A_psf2"/>
    <property type="match status" value="1"/>
</dbReference>
<dbReference type="GO" id="GO:0000811">
    <property type="term" value="C:GINS complex"/>
    <property type="evidence" value="ECO:0007669"/>
    <property type="project" value="TreeGrafter"/>
</dbReference>
<protein>
    <recommendedName>
        <fullName evidence="5">DNA replication complex GINS protein PSF2</fullName>
    </recommendedName>
</protein>
<dbReference type="PANTHER" id="PTHR12772:SF0">
    <property type="entry name" value="DNA REPLICATION COMPLEX GINS PROTEIN PSF2"/>
    <property type="match status" value="1"/>
</dbReference>
<evidence type="ECO:0000259" key="6">
    <source>
        <dbReference type="Pfam" id="PF05916"/>
    </source>
</evidence>
<evidence type="ECO:0000256" key="5">
    <source>
        <dbReference type="PIRNR" id="PIRNR028998"/>
    </source>
</evidence>
<comment type="subunit">
    <text evidence="5">Component of the GINS complex.</text>
</comment>
<feature type="domain" description="DNA replication complex GINS protein PSF2 N-terminal" evidence="7">
    <location>
        <begin position="9"/>
        <end position="67"/>
    </location>
</feature>
<dbReference type="InterPro" id="IPR056784">
    <property type="entry name" value="PSF2_N"/>
</dbReference>
<dbReference type="PANTHER" id="PTHR12772">
    <property type="entry name" value="DNA REPLICATION COMPLEX GINS PROTEIN PSF2"/>
    <property type="match status" value="1"/>
</dbReference>
<proteinExistence type="inferred from homology"/>
<comment type="subcellular location">
    <subcellularLocation>
        <location evidence="1 5">Nucleus</location>
    </subcellularLocation>
</comment>
<evidence type="ECO:0000256" key="2">
    <source>
        <dbReference type="ARBA" id="ARBA00010565"/>
    </source>
</evidence>
<keyword evidence="4 5" id="KW-0539">Nucleus</keyword>
<sequence length="220" mass="25644">MATPETFTTDDLRFLAESELITIEPFIKTESFTLSGKMYGPFRPPKKVKVPLWVALSLKSRRLCKIISPEWLTVGKLDTLLEREQNHPEFSPVPFYYFEISRMLLRSAEDDLVEPDKLRYKLQNIKELRENKIRDGLVNLDPVPIRVNNVSARELHLMRPTFTMVYDSLSKTMSAEKSVTGNEANKQMDIFENSQNIENILDVEDMEIMEDDSIIQNYYD</sequence>
<dbReference type="Gene3D" id="1.20.58.1020">
    <property type="match status" value="1"/>
</dbReference>
<comment type="similarity">
    <text evidence="2 5">Belongs to the GINS2/PSF2 family.</text>
</comment>
<name>A0A9N9I8Q7_9GLOM</name>
<dbReference type="AlphaFoldDB" id="A0A9N9I8Q7"/>
<accession>A0A9N9I8Q7</accession>
<dbReference type="GO" id="GO:0000727">
    <property type="term" value="P:double-strand break repair via break-induced replication"/>
    <property type="evidence" value="ECO:0007669"/>
    <property type="project" value="TreeGrafter"/>
</dbReference>
<dbReference type="InterPro" id="IPR036224">
    <property type="entry name" value="GINS_bundle-like_dom_sf"/>
</dbReference>
<dbReference type="SUPFAM" id="SSF160059">
    <property type="entry name" value="PriA/YqbF domain"/>
    <property type="match status" value="1"/>
</dbReference>
<comment type="caution">
    <text evidence="8">The sequence shown here is derived from an EMBL/GenBank/DDBJ whole genome shotgun (WGS) entry which is preliminary data.</text>
</comment>
<dbReference type="PIRSF" id="PIRSF028998">
    <property type="entry name" value="GINS_Psf2_subgr"/>
    <property type="match status" value="1"/>
</dbReference>
<evidence type="ECO:0000313" key="8">
    <source>
        <dbReference type="EMBL" id="CAG8726507.1"/>
    </source>
</evidence>
<dbReference type="SUPFAM" id="SSF158573">
    <property type="entry name" value="GINS helical bundle-like"/>
    <property type="match status" value="1"/>
</dbReference>
<dbReference type="EMBL" id="CAJVPV010024451">
    <property type="protein sequence ID" value="CAG8726507.1"/>
    <property type="molecule type" value="Genomic_DNA"/>
</dbReference>
<dbReference type="Proteomes" id="UP000789342">
    <property type="component" value="Unassembled WGS sequence"/>
</dbReference>
<dbReference type="OrthoDB" id="2319753at2759"/>
<keyword evidence="3 5" id="KW-0235">DNA replication</keyword>
<dbReference type="Pfam" id="PF05916">
    <property type="entry name" value="Sld5"/>
    <property type="match status" value="1"/>
</dbReference>
<dbReference type="Gene3D" id="3.40.5.50">
    <property type="match status" value="1"/>
</dbReference>
<dbReference type="InterPro" id="IPR007257">
    <property type="entry name" value="GINS_Psf2"/>
</dbReference>
<evidence type="ECO:0000256" key="1">
    <source>
        <dbReference type="ARBA" id="ARBA00004123"/>
    </source>
</evidence>